<dbReference type="AlphaFoldDB" id="A0A1G2E524"/>
<organism evidence="1 2">
    <name type="scientific">Candidatus Lloydbacteria bacterium RIFOXYC12_FULL_46_25</name>
    <dbReference type="NCBI Taxonomy" id="1798670"/>
    <lineage>
        <taxon>Bacteria</taxon>
        <taxon>Candidatus Lloydiibacteriota</taxon>
    </lineage>
</organism>
<name>A0A1G2E524_9BACT</name>
<dbReference type="InterPro" id="IPR036866">
    <property type="entry name" value="RibonucZ/Hydroxyglut_hydro"/>
</dbReference>
<gene>
    <name evidence="1" type="ORF">A2494_00880</name>
</gene>
<dbReference type="PANTHER" id="PTHR39189">
    <property type="entry name" value="UPF0173 METAL-DEPENDENT HYDROLASE YTKL"/>
    <property type="match status" value="1"/>
</dbReference>
<reference evidence="1 2" key="1">
    <citation type="journal article" date="2016" name="Nat. Commun.">
        <title>Thousands of microbial genomes shed light on interconnected biogeochemical processes in an aquifer system.</title>
        <authorList>
            <person name="Anantharaman K."/>
            <person name="Brown C.T."/>
            <person name="Hug L.A."/>
            <person name="Sharon I."/>
            <person name="Castelle C.J."/>
            <person name="Probst A.J."/>
            <person name="Thomas B.C."/>
            <person name="Singh A."/>
            <person name="Wilkins M.J."/>
            <person name="Karaoz U."/>
            <person name="Brodie E.L."/>
            <person name="Williams K.H."/>
            <person name="Hubbard S.S."/>
            <person name="Banfield J.F."/>
        </authorList>
    </citation>
    <scope>NUCLEOTIDE SEQUENCE [LARGE SCALE GENOMIC DNA]</scope>
</reference>
<protein>
    <recommendedName>
        <fullName evidence="3">Lactamase</fullName>
    </recommendedName>
</protein>
<proteinExistence type="predicted"/>
<dbReference type="EMBL" id="MHLU01000005">
    <property type="protein sequence ID" value="OGZ20809.1"/>
    <property type="molecule type" value="Genomic_DNA"/>
</dbReference>
<evidence type="ECO:0000313" key="1">
    <source>
        <dbReference type="EMBL" id="OGZ20809.1"/>
    </source>
</evidence>
<evidence type="ECO:0000313" key="2">
    <source>
        <dbReference type="Proteomes" id="UP000178106"/>
    </source>
</evidence>
<accession>A0A1G2E524</accession>
<sequence>MIITYHGGQFIKITQGDTVVAANPFGKGSQYKPIRFGARIGLVSVNHPDYNGVDNLSHGEKTPFIISGPGDYEVGGVVVSGVSATAPFGKEGLLNTIYTIELEGMRLCMLGALAMPELSSEMLQGIGAVDILFTPISGGDLLSPSDAEKVAVLLGAKIVIPLLYDGAKSEQLSTFLKESGAEGVAPVEKLTIKKKDLEGKEGEVVVLEALLHA</sequence>
<comment type="caution">
    <text evidence="1">The sequence shown here is derived from an EMBL/GenBank/DDBJ whole genome shotgun (WGS) entry which is preliminary data.</text>
</comment>
<dbReference type="PANTHER" id="PTHR39189:SF1">
    <property type="entry name" value="UPF0173 METAL-DEPENDENT HYDROLASE YTKL"/>
    <property type="match status" value="1"/>
</dbReference>
<dbReference type="Proteomes" id="UP000178106">
    <property type="component" value="Unassembled WGS sequence"/>
</dbReference>
<dbReference type="Gene3D" id="3.60.15.10">
    <property type="entry name" value="Ribonuclease Z/Hydroxyacylglutathione hydrolase-like"/>
    <property type="match status" value="1"/>
</dbReference>
<evidence type="ECO:0008006" key="3">
    <source>
        <dbReference type="Google" id="ProtNLM"/>
    </source>
</evidence>
<dbReference type="Pfam" id="PF13483">
    <property type="entry name" value="Lactamase_B_3"/>
    <property type="match status" value="1"/>
</dbReference>